<feature type="compositionally biased region" description="Basic and acidic residues" evidence="1">
    <location>
        <begin position="141"/>
        <end position="158"/>
    </location>
</feature>
<organism evidence="2 3">
    <name type="scientific">Prototheca wickerhamii</name>
    <dbReference type="NCBI Taxonomy" id="3111"/>
    <lineage>
        <taxon>Eukaryota</taxon>
        <taxon>Viridiplantae</taxon>
        <taxon>Chlorophyta</taxon>
        <taxon>core chlorophytes</taxon>
        <taxon>Trebouxiophyceae</taxon>
        <taxon>Chlorellales</taxon>
        <taxon>Chlorellaceae</taxon>
        <taxon>Prototheca</taxon>
    </lineage>
</organism>
<dbReference type="AlphaFoldDB" id="A0AAD9ILV2"/>
<name>A0AAD9ILV2_PROWI</name>
<feature type="region of interest" description="Disordered" evidence="1">
    <location>
        <begin position="1"/>
        <end position="25"/>
    </location>
</feature>
<dbReference type="Proteomes" id="UP001255856">
    <property type="component" value="Unassembled WGS sequence"/>
</dbReference>
<sequence length="321" mass="33712">MGSMKAAAARRPQKRGVQKPARKESLAKSAVAYAVADLPYHYDDVPGFFEPEPLAPAMSAEDAALALVNLSGSLSGPICLREPEPQPTLVTRQSAPPILEVCGPSGRTQDDINVADDPSQVWYVAAGQRGAAKAPGFAAPSEDRSGGPSRSVDRRGSERSAQTGMAPQYKLATSASSAQRPTGPEAGSEASCRPAHTPEPYVQLRTSTPPAPAPTPFHVVASTLPAATDGVARGAAAPDCLAVLQGLLRAVLPATQQHAAAPHQVQRPSPPRCANGWEEAARSGVPLRAIPLSPALLRAQDPMLELLQRQRAAEFERRCWA</sequence>
<feature type="region of interest" description="Disordered" evidence="1">
    <location>
        <begin position="132"/>
        <end position="216"/>
    </location>
</feature>
<accession>A0AAD9ILV2</accession>
<proteinExistence type="predicted"/>
<dbReference type="EMBL" id="JASFZW010000005">
    <property type="protein sequence ID" value="KAK2078327.1"/>
    <property type="molecule type" value="Genomic_DNA"/>
</dbReference>
<evidence type="ECO:0000313" key="3">
    <source>
        <dbReference type="Proteomes" id="UP001255856"/>
    </source>
</evidence>
<evidence type="ECO:0000256" key="1">
    <source>
        <dbReference type="SAM" id="MobiDB-lite"/>
    </source>
</evidence>
<gene>
    <name evidence="2" type="ORF">QBZ16_004196</name>
</gene>
<evidence type="ECO:0000313" key="2">
    <source>
        <dbReference type="EMBL" id="KAK2078327.1"/>
    </source>
</evidence>
<reference evidence="2" key="1">
    <citation type="submission" date="2021-01" db="EMBL/GenBank/DDBJ databases">
        <authorList>
            <person name="Eckstrom K.M.E."/>
        </authorList>
    </citation>
    <scope>NUCLEOTIDE SEQUENCE</scope>
    <source>
        <strain evidence="2">UVCC 0001</strain>
    </source>
</reference>
<comment type="caution">
    <text evidence="2">The sequence shown here is derived from an EMBL/GenBank/DDBJ whole genome shotgun (WGS) entry which is preliminary data.</text>
</comment>
<keyword evidence="3" id="KW-1185">Reference proteome</keyword>
<feature type="compositionally biased region" description="Polar residues" evidence="1">
    <location>
        <begin position="159"/>
        <end position="180"/>
    </location>
</feature>
<protein>
    <submittedName>
        <fullName evidence="2">Uncharacterized protein</fullName>
    </submittedName>
</protein>